<dbReference type="GO" id="GO:0008270">
    <property type="term" value="F:zinc ion binding"/>
    <property type="evidence" value="ECO:0007669"/>
    <property type="project" value="UniProtKB-KW"/>
</dbReference>
<feature type="compositionally biased region" description="Low complexity" evidence="4">
    <location>
        <begin position="300"/>
        <end position="309"/>
    </location>
</feature>
<name>A0A8E2EXU8_9PEZI</name>
<dbReference type="InterPro" id="IPR053051">
    <property type="entry name" value="HDAC_complex_subunit"/>
</dbReference>
<dbReference type="InterPro" id="IPR001965">
    <property type="entry name" value="Znf_PHD"/>
</dbReference>
<dbReference type="SUPFAM" id="SSF57903">
    <property type="entry name" value="FYVE/PHD zinc finger"/>
    <property type="match status" value="1"/>
</dbReference>
<feature type="compositionally biased region" description="Basic and acidic residues" evidence="4">
    <location>
        <begin position="283"/>
        <end position="296"/>
    </location>
</feature>
<evidence type="ECO:0000313" key="7">
    <source>
        <dbReference type="Proteomes" id="UP000250140"/>
    </source>
</evidence>
<dbReference type="OrthoDB" id="418595at2759"/>
<dbReference type="Proteomes" id="UP000250140">
    <property type="component" value="Unassembled WGS sequence"/>
</dbReference>
<feature type="region of interest" description="Disordered" evidence="4">
    <location>
        <begin position="1"/>
        <end position="138"/>
    </location>
</feature>
<dbReference type="SMART" id="SM00249">
    <property type="entry name" value="PHD"/>
    <property type="match status" value="1"/>
</dbReference>
<dbReference type="InterPro" id="IPR013083">
    <property type="entry name" value="Znf_RING/FYVE/PHD"/>
</dbReference>
<evidence type="ECO:0000256" key="4">
    <source>
        <dbReference type="SAM" id="MobiDB-lite"/>
    </source>
</evidence>
<dbReference type="GO" id="GO:0033698">
    <property type="term" value="C:Rpd3L complex"/>
    <property type="evidence" value="ECO:0007669"/>
    <property type="project" value="TreeGrafter"/>
</dbReference>
<organism evidence="6 7">
    <name type="scientific">Glonium stellatum</name>
    <dbReference type="NCBI Taxonomy" id="574774"/>
    <lineage>
        <taxon>Eukaryota</taxon>
        <taxon>Fungi</taxon>
        <taxon>Dikarya</taxon>
        <taxon>Ascomycota</taxon>
        <taxon>Pezizomycotina</taxon>
        <taxon>Dothideomycetes</taxon>
        <taxon>Pleosporomycetidae</taxon>
        <taxon>Gloniales</taxon>
        <taxon>Gloniaceae</taxon>
        <taxon>Glonium</taxon>
    </lineage>
</organism>
<dbReference type="Gene3D" id="3.30.40.10">
    <property type="entry name" value="Zinc/RING finger domain, C3HC4 (zinc finger)"/>
    <property type="match status" value="1"/>
</dbReference>
<dbReference type="InterPro" id="IPR019786">
    <property type="entry name" value="Zinc_finger_PHD-type_CS"/>
</dbReference>
<feature type="compositionally biased region" description="Basic residues" evidence="4">
    <location>
        <begin position="408"/>
        <end position="422"/>
    </location>
</feature>
<evidence type="ECO:0000313" key="6">
    <source>
        <dbReference type="EMBL" id="OCL06892.1"/>
    </source>
</evidence>
<evidence type="ECO:0000256" key="1">
    <source>
        <dbReference type="ARBA" id="ARBA00022723"/>
    </source>
</evidence>
<feature type="region of interest" description="Disordered" evidence="4">
    <location>
        <begin position="207"/>
        <end position="483"/>
    </location>
</feature>
<dbReference type="PANTHER" id="PTHR47793:SF1">
    <property type="entry name" value="HISTONE DEACETYLASE COMPLEX SUBUNIT CTI6"/>
    <property type="match status" value="1"/>
</dbReference>
<keyword evidence="3" id="KW-0862">Zinc</keyword>
<dbReference type="InterPro" id="IPR011011">
    <property type="entry name" value="Znf_FYVE_PHD"/>
</dbReference>
<evidence type="ECO:0000259" key="5">
    <source>
        <dbReference type="SMART" id="SM00249"/>
    </source>
</evidence>
<dbReference type="PROSITE" id="PS01359">
    <property type="entry name" value="ZF_PHD_1"/>
    <property type="match status" value="1"/>
</dbReference>
<dbReference type="Pfam" id="PF20826">
    <property type="entry name" value="PHD_5"/>
    <property type="match status" value="1"/>
</dbReference>
<dbReference type="PANTHER" id="PTHR47793">
    <property type="entry name" value="HISTONE DEACETYLASE COMPLEX SUBUNIT CTI6"/>
    <property type="match status" value="1"/>
</dbReference>
<evidence type="ECO:0000256" key="3">
    <source>
        <dbReference type="ARBA" id="ARBA00022833"/>
    </source>
</evidence>
<feature type="compositionally biased region" description="Basic and acidic residues" evidence="4">
    <location>
        <begin position="337"/>
        <end position="359"/>
    </location>
</feature>
<keyword evidence="7" id="KW-1185">Reference proteome</keyword>
<feature type="compositionally biased region" description="Basic and acidic residues" evidence="4">
    <location>
        <begin position="257"/>
        <end position="267"/>
    </location>
</feature>
<evidence type="ECO:0000256" key="2">
    <source>
        <dbReference type="ARBA" id="ARBA00022771"/>
    </source>
</evidence>
<accession>A0A8E2EXU8</accession>
<feature type="compositionally biased region" description="Polar residues" evidence="4">
    <location>
        <begin position="426"/>
        <end position="461"/>
    </location>
</feature>
<feature type="domain" description="Zinc finger PHD-type" evidence="5">
    <location>
        <begin position="107"/>
        <end position="181"/>
    </location>
</feature>
<feature type="compositionally biased region" description="Low complexity" evidence="4">
    <location>
        <begin position="39"/>
        <end position="57"/>
    </location>
</feature>
<dbReference type="EMBL" id="KV749962">
    <property type="protein sequence ID" value="OCL06892.1"/>
    <property type="molecule type" value="Genomic_DNA"/>
</dbReference>
<feature type="compositionally biased region" description="Acidic residues" evidence="4">
    <location>
        <begin position="82"/>
        <end position="104"/>
    </location>
</feature>
<dbReference type="GO" id="GO:0061186">
    <property type="term" value="P:negative regulation of silent mating-type cassette heterochromatin formation"/>
    <property type="evidence" value="ECO:0007669"/>
    <property type="project" value="TreeGrafter"/>
</dbReference>
<gene>
    <name evidence="6" type="ORF">AOQ84DRAFT_378199</name>
</gene>
<sequence>MSPRRSSRARTTQPPPSVPAHSNSSSSVSSGRTDRATRSNNKQSSPQKSSTPHSLSSEDVGDLARNQQSEPPQTRRRTREQDNDEDDSTKLDDELDDEIGEEEEITRCVCGQQEYPGPPSDAGKSKDGQLSSSLAESDMQADEAGGLFIQCDICKVWQHGGCVGIMDEAASPEEYFCEECRKDLHKLMTSPRGQRYSRYLPVFDQNHSKVSRKTSVSKDSDNKSLKDKEKSSRASVESFTKRRSTMNSRAAYDEDEVLRKVLEESKSEGGAGTTDNGTRKKRSRDDSEEVKQEPKRQRTGSRSPTSSPTIESEDEAQPAKNNGNNGRQKPRGAAARSQREKELREREKEREKERAEAAGRRKGRVERRRADDPDVAEQTPVDESVIQASASESVPPDTPSTAPQPVTTHKKSGRPPQKRTGRLGRNQYTRDLPTPTNNGASPGRPNNDNSPHSPQSHVVNGTGNGHESSDGAVGSKHSKTKNWRLEKMSWNDIRRPAGIMQNYITQRQVELAGEKSVASTMQAIATANGDVESGRDTNGEDMGDVESFRKLSTLQMMDDLSRELVHWQRMVAEQSEK</sequence>
<dbReference type="GO" id="GO:0061188">
    <property type="term" value="P:negative regulation of rDNA heterochromatin formation"/>
    <property type="evidence" value="ECO:0007669"/>
    <property type="project" value="TreeGrafter"/>
</dbReference>
<dbReference type="AlphaFoldDB" id="A0A8E2EXU8"/>
<feature type="compositionally biased region" description="Low complexity" evidence="4">
    <location>
        <begin position="19"/>
        <end position="30"/>
    </location>
</feature>
<feature type="compositionally biased region" description="Basic and acidic residues" evidence="4">
    <location>
        <begin position="216"/>
        <end position="232"/>
    </location>
</feature>
<protein>
    <recommendedName>
        <fullName evidence="5">Zinc finger PHD-type domain-containing protein</fullName>
    </recommendedName>
</protein>
<keyword evidence="1" id="KW-0479">Metal-binding</keyword>
<reference evidence="6 7" key="1">
    <citation type="journal article" date="2016" name="Nat. Commun.">
        <title>Ectomycorrhizal ecology is imprinted in the genome of the dominant symbiotic fungus Cenococcum geophilum.</title>
        <authorList>
            <consortium name="DOE Joint Genome Institute"/>
            <person name="Peter M."/>
            <person name="Kohler A."/>
            <person name="Ohm R.A."/>
            <person name="Kuo A."/>
            <person name="Krutzmann J."/>
            <person name="Morin E."/>
            <person name="Arend M."/>
            <person name="Barry K.W."/>
            <person name="Binder M."/>
            <person name="Choi C."/>
            <person name="Clum A."/>
            <person name="Copeland A."/>
            <person name="Grisel N."/>
            <person name="Haridas S."/>
            <person name="Kipfer T."/>
            <person name="LaButti K."/>
            <person name="Lindquist E."/>
            <person name="Lipzen A."/>
            <person name="Maire R."/>
            <person name="Meier B."/>
            <person name="Mihaltcheva S."/>
            <person name="Molinier V."/>
            <person name="Murat C."/>
            <person name="Poggeler S."/>
            <person name="Quandt C.A."/>
            <person name="Sperisen C."/>
            <person name="Tritt A."/>
            <person name="Tisserant E."/>
            <person name="Crous P.W."/>
            <person name="Henrissat B."/>
            <person name="Nehls U."/>
            <person name="Egli S."/>
            <person name="Spatafora J.W."/>
            <person name="Grigoriev I.V."/>
            <person name="Martin F.M."/>
        </authorList>
    </citation>
    <scope>NUCLEOTIDE SEQUENCE [LARGE SCALE GENOMIC DNA]</scope>
    <source>
        <strain evidence="6 7">CBS 207.34</strain>
    </source>
</reference>
<dbReference type="GO" id="GO:0070210">
    <property type="term" value="C:Rpd3L-Expanded complex"/>
    <property type="evidence" value="ECO:0007669"/>
    <property type="project" value="TreeGrafter"/>
</dbReference>
<keyword evidence="2" id="KW-0863">Zinc-finger</keyword>
<proteinExistence type="predicted"/>